<evidence type="ECO:0000256" key="17">
    <source>
        <dbReference type="ARBA" id="ARBA00048808"/>
    </source>
</evidence>
<gene>
    <name evidence="18" type="ORF">SBAD_LOCUS2544</name>
</gene>
<keyword evidence="12" id="KW-0711">Selenium</keyword>
<dbReference type="EMBL" id="UZAM01007276">
    <property type="protein sequence ID" value="VDO98022.1"/>
    <property type="molecule type" value="Genomic_DNA"/>
</dbReference>
<comment type="cofactor">
    <cofactor evidence="1">
        <name>pyridoxal 5'-phosphate</name>
        <dbReference type="ChEBI" id="CHEBI:597326"/>
    </cofactor>
</comment>
<protein>
    <recommendedName>
        <fullName evidence="6">O-phosphoseryl-tRNA(Sec) selenium transferase</fullName>
        <ecNumber evidence="5">2.9.1.2</ecNumber>
    </recommendedName>
    <alternativeName>
        <fullName evidence="14">Selenocysteine synthase</fullName>
    </alternativeName>
    <alternativeName>
        <fullName evidence="15">Selenocysteinyl-tRNA(Sec) synthase</fullName>
    </alternativeName>
    <alternativeName>
        <fullName evidence="16">Sep-tRNA:Sec-tRNA synthase</fullName>
    </alternativeName>
</protein>
<dbReference type="AlphaFoldDB" id="A0A183IG00"/>
<evidence type="ECO:0000256" key="12">
    <source>
        <dbReference type="ARBA" id="ARBA00023266"/>
    </source>
</evidence>
<keyword evidence="7" id="KW-0820">tRNA-binding</keyword>
<comment type="pathway">
    <text evidence="3">Aminoacyl-tRNA biosynthesis; selenocysteinyl-tRNA(Sec) biosynthesis; selenocysteinyl-tRNA(Sec) from L-seryl-tRNA(Sec) (archaeal/eukaryal route): step 2/2.</text>
</comment>
<evidence type="ECO:0000256" key="4">
    <source>
        <dbReference type="ARBA" id="ARBA00007037"/>
    </source>
</evidence>
<evidence type="ECO:0000313" key="18">
    <source>
        <dbReference type="EMBL" id="VDO98022.1"/>
    </source>
</evidence>
<keyword evidence="11" id="KW-0648">Protein biosynthesis</keyword>
<dbReference type="Gene3D" id="3.40.640.10">
    <property type="entry name" value="Type I PLP-dependent aspartate aminotransferase-like (Major domain)"/>
    <property type="match status" value="1"/>
</dbReference>
<dbReference type="Pfam" id="PF05889">
    <property type="entry name" value="SepSecS"/>
    <property type="match status" value="1"/>
</dbReference>
<dbReference type="UniPathway" id="UPA00906">
    <property type="reaction ID" value="UER00898"/>
</dbReference>
<dbReference type="GO" id="GO:0000049">
    <property type="term" value="F:tRNA binding"/>
    <property type="evidence" value="ECO:0007669"/>
    <property type="project" value="UniProtKB-KW"/>
</dbReference>
<dbReference type="InterPro" id="IPR015421">
    <property type="entry name" value="PyrdxlP-dep_Trfase_major"/>
</dbReference>
<dbReference type="PANTHER" id="PTHR12944:SF2">
    <property type="entry name" value="O-PHOSPHOSERYL-TRNA(SEC) SELENIUM TRANSFERASE"/>
    <property type="match status" value="1"/>
</dbReference>
<comment type="subunit">
    <text evidence="13">Homotetramer formed by a catalytic dimer and a non-catalytic dimer serving as a binding platform that orients tRNASec for catalysis. Each tetramer binds the CCA ends of two tRNAs which point to the active sites of the catalytic dimer.</text>
</comment>
<dbReference type="InterPro" id="IPR019872">
    <property type="entry name" value="Sec-tRNA_Se_transferase"/>
</dbReference>
<evidence type="ECO:0000256" key="2">
    <source>
        <dbReference type="ARBA" id="ARBA00002552"/>
    </source>
</evidence>
<evidence type="ECO:0000313" key="20">
    <source>
        <dbReference type="WBParaSite" id="SBAD_0000266801-mRNA-1"/>
    </source>
</evidence>
<comment type="similarity">
    <text evidence="4">Belongs to the SepSecS family.</text>
</comment>
<evidence type="ECO:0000256" key="9">
    <source>
        <dbReference type="ARBA" id="ARBA00022884"/>
    </source>
</evidence>
<evidence type="ECO:0000256" key="5">
    <source>
        <dbReference type="ARBA" id="ARBA00012464"/>
    </source>
</evidence>
<dbReference type="SUPFAM" id="SSF53383">
    <property type="entry name" value="PLP-dependent transferases"/>
    <property type="match status" value="1"/>
</dbReference>
<evidence type="ECO:0000256" key="6">
    <source>
        <dbReference type="ARBA" id="ARBA00021963"/>
    </source>
</evidence>
<reference evidence="20" key="1">
    <citation type="submission" date="2016-06" db="UniProtKB">
        <authorList>
            <consortium name="WormBaseParasite"/>
        </authorList>
    </citation>
    <scope>IDENTIFICATION</scope>
</reference>
<evidence type="ECO:0000256" key="8">
    <source>
        <dbReference type="ARBA" id="ARBA00022679"/>
    </source>
</evidence>
<dbReference type="InterPro" id="IPR008829">
    <property type="entry name" value="SepSecS/SepCysS"/>
</dbReference>
<proteinExistence type="inferred from homology"/>
<dbReference type="OrthoDB" id="10263545at2759"/>
<evidence type="ECO:0000256" key="13">
    <source>
        <dbReference type="ARBA" id="ARBA00026053"/>
    </source>
</evidence>
<comment type="function">
    <text evidence="2">Converts O-phosphoseryl-tRNA(Sec) to selenocysteinyl-tRNA(Sec) required for selenoprotein biosynthesis.</text>
</comment>
<name>A0A183IG00_9BILA</name>
<evidence type="ECO:0000256" key="15">
    <source>
        <dbReference type="ARBA" id="ARBA00032048"/>
    </source>
</evidence>
<keyword evidence="10" id="KW-0663">Pyridoxal phosphate</keyword>
<keyword evidence="9" id="KW-0694">RNA-binding</keyword>
<reference evidence="18 19" key="2">
    <citation type="submission" date="2018-11" db="EMBL/GenBank/DDBJ databases">
        <authorList>
            <consortium name="Pathogen Informatics"/>
        </authorList>
    </citation>
    <scope>NUCLEOTIDE SEQUENCE [LARGE SCALE GENOMIC DNA]</scope>
</reference>
<accession>A0A183IG00</accession>
<dbReference type="WBParaSite" id="SBAD_0000266801-mRNA-1">
    <property type="protein sequence ID" value="SBAD_0000266801-mRNA-1"/>
    <property type="gene ID" value="SBAD_0000266801"/>
</dbReference>
<evidence type="ECO:0000256" key="11">
    <source>
        <dbReference type="ARBA" id="ARBA00022917"/>
    </source>
</evidence>
<evidence type="ECO:0000256" key="7">
    <source>
        <dbReference type="ARBA" id="ARBA00022555"/>
    </source>
</evidence>
<comment type="catalytic activity">
    <reaction evidence="17">
        <text>O-phospho-L-seryl-tRNA(Sec) + selenophosphate + H2O = L-selenocysteinyl-tRNA(Sec) + 2 phosphate</text>
        <dbReference type="Rhea" id="RHEA:25041"/>
        <dbReference type="Rhea" id="RHEA-COMP:9743"/>
        <dbReference type="Rhea" id="RHEA-COMP:9947"/>
        <dbReference type="ChEBI" id="CHEBI:15377"/>
        <dbReference type="ChEBI" id="CHEBI:16144"/>
        <dbReference type="ChEBI" id="CHEBI:43474"/>
        <dbReference type="ChEBI" id="CHEBI:78551"/>
        <dbReference type="ChEBI" id="CHEBI:78573"/>
        <dbReference type="EC" id="2.9.1.2"/>
    </reaction>
</comment>
<evidence type="ECO:0000256" key="14">
    <source>
        <dbReference type="ARBA" id="ARBA00030669"/>
    </source>
</evidence>
<evidence type="ECO:0000256" key="10">
    <source>
        <dbReference type="ARBA" id="ARBA00022898"/>
    </source>
</evidence>
<evidence type="ECO:0000256" key="1">
    <source>
        <dbReference type="ARBA" id="ARBA00001933"/>
    </source>
</evidence>
<evidence type="ECO:0000313" key="19">
    <source>
        <dbReference type="Proteomes" id="UP000270296"/>
    </source>
</evidence>
<dbReference type="GO" id="GO:0001717">
    <property type="term" value="P:conversion of seryl-tRNAsec to selenocys-tRNAsec"/>
    <property type="evidence" value="ECO:0007669"/>
    <property type="project" value="InterPro"/>
</dbReference>
<dbReference type="GO" id="GO:0001514">
    <property type="term" value="P:selenocysteine incorporation"/>
    <property type="evidence" value="ECO:0007669"/>
    <property type="project" value="TreeGrafter"/>
</dbReference>
<evidence type="ECO:0000256" key="16">
    <source>
        <dbReference type="ARBA" id="ARBA00032693"/>
    </source>
</evidence>
<sequence>MDSSSFELIANIVGQSYRSRSENAMKTREKEINVLLRHRKLPDHGWDDALIELFLHNLSMMDCNNFQRAFGVGEREGRCYSGIVRRRNFGLPDAMFIVLNTPNLHFSLCHGIGRSGAITSLQPKATGSSLINRLTNSLALHAIQLSGVKDCKSCFVIPCATGMAMMLCLLHFRKKRPNAQTVIWSRIDQKTCIKCILAAGDC</sequence>
<dbReference type="GO" id="GO:0098621">
    <property type="term" value="F:O-phosphoseryl-tRNA(Sec) selenium transferase activity"/>
    <property type="evidence" value="ECO:0007669"/>
    <property type="project" value="UniProtKB-EC"/>
</dbReference>
<evidence type="ECO:0000256" key="3">
    <source>
        <dbReference type="ARBA" id="ARBA00004822"/>
    </source>
</evidence>
<dbReference type="EC" id="2.9.1.2" evidence="5"/>
<keyword evidence="19" id="KW-1185">Reference proteome</keyword>
<dbReference type="Proteomes" id="UP000270296">
    <property type="component" value="Unassembled WGS sequence"/>
</dbReference>
<organism evidence="20">
    <name type="scientific">Soboliphyme baturini</name>
    <dbReference type="NCBI Taxonomy" id="241478"/>
    <lineage>
        <taxon>Eukaryota</taxon>
        <taxon>Metazoa</taxon>
        <taxon>Ecdysozoa</taxon>
        <taxon>Nematoda</taxon>
        <taxon>Enoplea</taxon>
        <taxon>Dorylaimia</taxon>
        <taxon>Dioctophymatida</taxon>
        <taxon>Dioctophymatoidea</taxon>
        <taxon>Soboliphymatidae</taxon>
        <taxon>Soboliphyme</taxon>
    </lineage>
</organism>
<dbReference type="PANTHER" id="PTHR12944">
    <property type="entry name" value="SOLUBLE LIVER ANTIGEN/LIVER PANCREAS ANTIGEN"/>
    <property type="match status" value="1"/>
</dbReference>
<keyword evidence="8" id="KW-0808">Transferase</keyword>
<dbReference type="InterPro" id="IPR015424">
    <property type="entry name" value="PyrdxlP-dep_Trfase"/>
</dbReference>